<gene>
    <name evidence="3" type="primary">LOC138928720</name>
</gene>
<name>A0ABM4GHZ8_DROKI</name>
<proteinExistence type="predicted"/>
<protein>
    <submittedName>
        <fullName evidence="3">Uncharacterized protein</fullName>
    </submittedName>
</protein>
<evidence type="ECO:0000313" key="2">
    <source>
        <dbReference type="Proteomes" id="UP001652661"/>
    </source>
</evidence>
<feature type="region of interest" description="Disordered" evidence="1">
    <location>
        <begin position="158"/>
        <end position="177"/>
    </location>
</feature>
<reference evidence="3" key="1">
    <citation type="submission" date="2025-08" db="UniProtKB">
        <authorList>
            <consortium name="RefSeq"/>
        </authorList>
    </citation>
    <scope>IDENTIFICATION</scope>
    <source>
        <strain evidence="3">14028-0561.14</strain>
        <tissue evidence="3">Whole fly</tissue>
    </source>
</reference>
<keyword evidence="2" id="KW-1185">Reference proteome</keyword>
<organism evidence="2 3">
    <name type="scientific">Drosophila kikkawai</name>
    <name type="common">Fruit fly</name>
    <dbReference type="NCBI Taxonomy" id="30033"/>
    <lineage>
        <taxon>Eukaryota</taxon>
        <taxon>Metazoa</taxon>
        <taxon>Ecdysozoa</taxon>
        <taxon>Arthropoda</taxon>
        <taxon>Hexapoda</taxon>
        <taxon>Insecta</taxon>
        <taxon>Pterygota</taxon>
        <taxon>Neoptera</taxon>
        <taxon>Endopterygota</taxon>
        <taxon>Diptera</taxon>
        <taxon>Brachycera</taxon>
        <taxon>Muscomorpha</taxon>
        <taxon>Ephydroidea</taxon>
        <taxon>Drosophilidae</taxon>
        <taxon>Drosophila</taxon>
        <taxon>Sophophora</taxon>
    </lineage>
</organism>
<evidence type="ECO:0000313" key="3">
    <source>
        <dbReference type="RefSeq" id="XP_070142337.1"/>
    </source>
</evidence>
<feature type="region of interest" description="Disordered" evidence="1">
    <location>
        <begin position="1"/>
        <end position="24"/>
    </location>
</feature>
<sequence>MIEQLTAGESGQLTRAGATSRVPECSEAYKPARKALKTVIRTQSGIISCSLATSRRTTPVRSVQDGCQRAESRQYSCIGSESLEWHRAPVTMEPSAERHHNDACEVSEPEVIWMGKSVPPKKALGPDAVPKRALQLRKFATLYSKCLEEGTFPERCKRQKFAKPGKPPGESSSLEAHQFKRTKNKLIFKVYTSEF</sequence>
<dbReference type="RefSeq" id="XP_070142337.1">
    <property type="nucleotide sequence ID" value="XM_070286236.1"/>
</dbReference>
<dbReference type="GeneID" id="138928720"/>
<accession>A0ABM4GHZ8</accession>
<dbReference type="Proteomes" id="UP001652661">
    <property type="component" value="Chromosome 3R"/>
</dbReference>
<evidence type="ECO:0000256" key="1">
    <source>
        <dbReference type="SAM" id="MobiDB-lite"/>
    </source>
</evidence>